<gene>
    <name evidence="4" type="ORF">N7450_007398</name>
</gene>
<evidence type="ECO:0000313" key="4">
    <source>
        <dbReference type="EMBL" id="KAJ5581097.1"/>
    </source>
</evidence>
<protein>
    <submittedName>
        <fullName evidence="4">D-isomer specific 2-hydroxyacid dehydrogenase NAD-binding</fullName>
    </submittedName>
</protein>
<keyword evidence="2" id="KW-0520">NAD</keyword>
<dbReference type="GO" id="GO:0051287">
    <property type="term" value="F:NAD binding"/>
    <property type="evidence" value="ECO:0007669"/>
    <property type="project" value="InterPro"/>
</dbReference>
<keyword evidence="5" id="KW-1185">Reference proteome</keyword>
<sequence length="381" mass="41931">MPRSFVFPVDVGKSAPYALSLTANFQSSADIFLCNTLIHRSNFDNERFQYFCYRIMGSVGVPRERVLVIYGSLSPEVEDSIRETFADQELTIYQPKPGEVTPPELYRKATILATFSHLPKPEDAQNLKIIHSFSAGLDHLINNPILKEGKIAITSSSGIHGPPIAEWTIMNWIIASRKHFQIYEAQKAHRWDDKDQYLRGNHDQAGKKVGILGYGSIGRQIGRVSQALGMSVYAYTASPRKTPESKRDNGYIVPGTGDADGSIPTTKFLGAEEFALLSASSTSKAAKPYITNISRGKVLDQDALIEALNAGHLSGAALDVTDPEPLPEDHPLWDTPNVQISPHLSGIGREYLPRSLDILRINLGRLARGEPLINAYGGKGY</sequence>
<reference evidence="4 5" key="1">
    <citation type="journal article" date="2023" name="IMA Fungus">
        <title>Comparative genomic study of the Penicillium genus elucidates a diverse pangenome and 15 lateral gene transfer events.</title>
        <authorList>
            <person name="Petersen C."/>
            <person name="Sorensen T."/>
            <person name="Nielsen M.R."/>
            <person name="Sondergaard T.E."/>
            <person name="Sorensen J.L."/>
            <person name="Fitzpatrick D.A."/>
            <person name="Frisvad J.C."/>
            <person name="Nielsen K.L."/>
        </authorList>
    </citation>
    <scope>NUCLEOTIDE SEQUENCE [LARGE SCALE GENOMIC DNA]</scope>
    <source>
        <strain evidence="4 5">IBT 29057</strain>
    </source>
</reference>
<dbReference type="PANTHER" id="PTHR43333:SF1">
    <property type="entry name" value="D-ISOMER SPECIFIC 2-HYDROXYACID DEHYDROGENASE NAD-BINDING DOMAIN-CONTAINING PROTEIN"/>
    <property type="match status" value="1"/>
</dbReference>
<dbReference type="SUPFAM" id="SSF52283">
    <property type="entry name" value="Formate/glycerate dehydrogenase catalytic domain-like"/>
    <property type="match status" value="1"/>
</dbReference>
<dbReference type="PROSITE" id="PS00065">
    <property type="entry name" value="D_2_HYDROXYACID_DH_1"/>
    <property type="match status" value="1"/>
</dbReference>
<accession>A0AAD6GPR7</accession>
<name>A0AAD6GPR7_9EURO</name>
<proteinExistence type="predicted"/>
<evidence type="ECO:0000313" key="5">
    <source>
        <dbReference type="Proteomes" id="UP001216150"/>
    </source>
</evidence>
<evidence type="ECO:0000256" key="1">
    <source>
        <dbReference type="ARBA" id="ARBA00023002"/>
    </source>
</evidence>
<comment type="caution">
    <text evidence="4">The sequence shown here is derived from an EMBL/GenBank/DDBJ whole genome shotgun (WGS) entry which is preliminary data.</text>
</comment>
<feature type="domain" description="D-isomer specific 2-hydroxyacid dehydrogenase NAD-binding" evidence="3">
    <location>
        <begin position="173"/>
        <end position="245"/>
    </location>
</feature>
<dbReference type="Pfam" id="PF02826">
    <property type="entry name" value="2-Hacid_dh_C"/>
    <property type="match status" value="2"/>
</dbReference>
<evidence type="ECO:0000256" key="2">
    <source>
        <dbReference type="ARBA" id="ARBA00023027"/>
    </source>
</evidence>
<dbReference type="GO" id="GO:0016491">
    <property type="term" value="F:oxidoreductase activity"/>
    <property type="evidence" value="ECO:0007669"/>
    <property type="project" value="UniProtKB-KW"/>
</dbReference>
<dbReference type="InterPro" id="IPR029752">
    <property type="entry name" value="D-isomer_DH_CS1"/>
</dbReference>
<dbReference type="EMBL" id="JAQJAC010000006">
    <property type="protein sequence ID" value="KAJ5581097.1"/>
    <property type="molecule type" value="Genomic_DNA"/>
</dbReference>
<dbReference type="InterPro" id="IPR036291">
    <property type="entry name" value="NAD(P)-bd_dom_sf"/>
</dbReference>
<dbReference type="Proteomes" id="UP001216150">
    <property type="component" value="Unassembled WGS sequence"/>
</dbReference>
<evidence type="ECO:0000259" key="3">
    <source>
        <dbReference type="Pfam" id="PF02826"/>
    </source>
</evidence>
<dbReference type="PANTHER" id="PTHR43333">
    <property type="entry name" value="2-HACID_DH_C DOMAIN-CONTAINING PROTEIN"/>
    <property type="match status" value="1"/>
</dbReference>
<dbReference type="InterPro" id="IPR006140">
    <property type="entry name" value="D-isomer_DH_NAD-bd"/>
</dbReference>
<dbReference type="SUPFAM" id="SSF51735">
    <property type="entry name" value="NAD(P)-binding Rossmann-fold domains"/>
    <property type="match status" value="1"/>
</dbReference>
<dbReference type="AlphaFoldDB" id="A0AAD6GPR7"/>
<keyword evidence="1" id="KW-0560">Oxidoreductase</keyword>
<feature type="domain" description="D-isomer specific 2-hydroxyacid dehydrogenase NAD-binding" evidence="3">
    <location>
        <begin position="265"/>
        <end position="345"/>
    </location>
</feature>
<organism evidence="4 5">
    <name type="scientific">Penicillium hetheringtonii</name>
    <dbReference type="NCBI Taxonomy" id="911720"/>
    <lineage>
        <taxon>Eukaryota</taxon>
        <taxon>Fungi</taxon>
        <taxon>Dikarya</taxon>
        <taxon>Ascomycota</taxon>
        <taxon>Pezizomycotina</taxon>
        <taxon>Eurotiomycetes</taxon>
        <taxon>Eurotiomycetidae</taxon>
        <taxon>Eurotiales</taxon>
        <taxon>Aspergillaceae</taxon>
        <taxon>Penicillium</taxon>
    </lineage>
</organism>
<dbReference type="Gene3D" id="3.40.50.720">
    <property type="entry name" value="NAD(P)-binding Rossmann-like Domain"/>
    <property type="match status" value="4"/>
</dbReference>